<comment type="caution">
    <text evidence="1">The sequence shown here is derived from an EMBL/GenBank/DDBJ whole genome shotgun (WGS) entry which is preliminary data.</text>
</comment>
<evidence type="ECO:0008006" key="3">
    <source>
        <dbReference type="Google" id="ProtNLM"/>
    </source>
</evidence>
<keyword evidence="2" id="KW-1185">Reference proteome</keyword>
<name>A0ABD2J2Q1_HETSC</name>
<protein>
    <recommendedName>
        <fullName evidence="3">Secreted protein</fullName>
    </recommendedName>
</protein>
<accession>A0ABD2J2Q1</accession>
<evidence type="ECO:0000313" key="1">
    <source>
        <dbReference type="EMBL" id="KAL3084011.1"/>
    </source>
</evidence>
<dbReference type="EMBL" id="JBICCN010000244">
    <property type="protein sequence ID" value="KAL3084011.1"/>
    <property type="molecule type" value="Genomic_DNA"/>
</dbReference>
<sequence length="96" mass="11330">MRRRRHKILWTRKVRESLCYALLSKSMPYVLCSLLFLLAVCKDMRVQIARMLRKMFMPFRRRGTQTMTVQTVQQASFSSRIRHNANASIRPARGGN</sequence>
<proteinExistence type="predicted"/>
<gene>
    <name evidence="1" type="ORF">niasHS_008883</name>
</gene>
<dbReference type="Proteomes" id="UP001620645">
    <property type="component" value="Unassembled WGS sequence"/>
</dbReference>
<dbReference type="AlphaFoldDB" id="A0ABD2J2Q1"/>
<organism evidence="1 2">
    <name type="scientific">Heterodera schachtii</name>
    <name type="common">Sugarbeet cyst nematode worm</name>
    <name type="synonym">Tylenchus schachtii</name>
    <dbReference type="NCBI Taxonomy" id="97005"/>
    <lineage>
        <taxon>Eukaryota</taxon>
        <taxon>Metazoa</taxon>
        <taxon>Ecdysozoa</taxon>
        <taxon>Nematoda</taxon>
        <taxon>Chromadorea</taxon>
        <taxon>Rhabditida</taxon>
        <taxon>Tylenchina</taxon>
        <taxon>Tylenchomorpha</taxon>
        <taxon>Tylenchoidea</taxon>
        <taxon>Heteroderidae</taxon>
        <taxon>Heteroderinae</taxon>
        <taxon>Heterodera</taxon>
    </lineage>
</organism>
<reference evidence="1 2" key="1">
    <citation type="submission" date="2024-10" db="EMBL/GenBank/DDBJ databases">
        <authorList>
            <person name="Kim D."/>
        </authorList>
    </citation>
    <scope>NUCLEOTIDE SEQUENCE [LARGE SCALE GENOMIC DNA]</scope>
    <source>
        <strain evidence="1">Taebaek</strain>
    </source>
</reference>
<evidence type="ECO:0000313" key="2">
    <source>
        <dbReference type="Proteomes" id="UP001620645"/>
    </source>
</evidence>